<dbReference type="SUPFAM" id="SSF55447">
    <property type="entry name" value="CO dehydrogenase flavoprotein C-terminal domain-like"/>
    <property type="match status" value="1"/>
</dbReference>
<dbReference type="InterPro" id="IPR036318">
    <property type="entry name" value="FAD-bd_PCMH-like_sf"/>
</dbReference>
<dbReference type="InterPro" id="IPR002346">
    <property type="entry name" value="Mopterin_DH_FAD-bd"/>
</dbReference>
<dbReference type="InterPro" id="IPR016166">
    <property type="entry name" value="FAD-bd_PCMH"/>
</dbReference>
<dbReference type="InterPro" id="IPR016169">
    <property type="entry name" value="FAD-bd_PCMH_sub2"/>
</dbReference>
<dbReference type="EMBL" id="NSDM01000033">
    <property type="protein sequence ID" value="MDQ2589203.1"/>
    <property type="molecule type" value="Genomic_DNA"/>
</dbReference>
<comment type="caution">
    <text evidence="3">The sequence shown here is derived from an EMBL/GenBank/DDBJ whole genome shotgun (WGS) entry which is preliminary data.</text>
</comment>
<evidence type="ECO:0000259" key="2">
    <source>
        <dbReference type="PROSITE" id="PS51387"/>
    </source>
</evidence>
<dbReference type="Gene3D" id="3.30.465.10">
    <property type="match status" value="2"/>
</dbReference>
<dbReference type="RefSeq" id="WP_306750896.1">
    <property type="nucleotide sequence ID" value="NZ_NSDM01000033.1"/>
</dbReference>
<dbReference type="InterPro" id="IPR051312">
    <property type="entry name" value="Diverse_Substr_Oxidored"/>
</dbReference>
<dbReference type="Pfam" id="PF00941">
    <property type="entry name" value="FAD_binding_5"/>
    <property type="match status" value="1"/>
</dbReference>
<proteinExistence type="predicted"/>
<reference evidence="3 4" key="1">
    <citation type="submission" date="2017-06" db="EMBL/GenBank/DDBJ databases">
        <title>Cultured bacterium strain Saccharothrix yanglingensis Hhs.015.</title>
        <authorList>
            <person name="Xia Y."/>
        </authorList>
    </citation>
    <scope>NUCLEOTIDE SEQUENCE [LARGE SCALE GENOMIC DNA]</scope>
    <source>
        <strain evidence="3 4">Hhs.015</strain>
    </source>
</reference>
<dbReference type="Gene3D" id="3.30.43.10">
    <property type="entry name" value="Uridine Diphospho-n-acetylenolpyruvylglucosamine Reductase, domain 2"/>
    <property type="match status" value="1"/>
</dbReference>
<evidence type="ECO:0000256" key="1">
    <source>
        <dbReference type="ARBA" id="ARBA00023002"/>
    </source>
</evidence>
<evidence type="ECO:0000313" key="3">
    <source>
        <dbReference type="EMBL" id="MDQ2589203.1"/>
    </source>
</evidence>
<feature type="domain" description="FAD-binding PCMH-type" evidence="2">
    <location>
        <begin position="1"/>
        <end position="222"/>
    </location>
</feature>
<dbReference type="PROSITE" id="PS51387">
    <property type="entry name" value="FAD_PCMH"/>
    <property type="match status" value="1"/>
</dbReference>
<gene>
    <name evidence="3" type="ORF">CKY47_35840</name>
</gene>
<dbReference type="Gene3D" id="3.30.390.50">
    <property type="entry name" value="CO dehydrogenase flavoprotein, C-terminal domain"/>
    <property type="match status" value="1"/>
</dbReference>
<dbReference type="SUPFAM" id="SSF56176">
    <property type="entry name" value="FAD-binding/transporter-associated domain-like"/>
    <property type="match status" value="1"/>
</dbReference>
<dbReference type="Proteomes" id="UP001225605">
    <property type="component" value="Unassembled WGS sequence"/>
</dbReference>
<dbReference type="InterPro" id="IPR005107">
    <property type="entry name" value="CO_DH_flav_C"/>
</dbReference>
<dbReference type="InterPro" id="IPR036683">
    <property type="entry name" value="CO_DH_flav_C_dom_sf"/>
</dbReference>
<protein>
    <submittedName>
        <fullName evidence="3">Molybdopterin dehydrogenase</fullName>
    </submittedName>
</protein>
<evidence type="ECO:0000313" key="4">
    <source>
        <dbReference type="Proteomes" id="UP001225605"/>
    </source>
</evidence>
<organism evidence="3 4">
    <name type="scientific">Saccharothrix yanglingensis</name>
    <dbReference type="NCBI Taxonomy" id="659496"/>
    <lineage>
        <taxon>Bacteria</taxon>
        <taxon>Bacillati</taxon>
        <taxon>Actinomycetota</taxon>
        <taxon>Actinomycetes</taxon>
        <taxon>Pseudonocardiales</taxon>
        <taxon>Pseudonocardiaceae</taxon>
        <taxon>Saccharothrix</taxon>
    </lineage>
</organism>
<dbReference type="PANTHER" id="PTHR42659:SF1">
    <property type="entry name" value="OXIDOREDUCTASE"/>
    <property type="match status" value="1"/>
</dbReference>
<accession>A0ABU0XBW2</accession>
<keyword evidence="1" id="KW-0560">Oxidoreductase</keyword>
<sequence length="326" mass="34856">MKEFAYSRATTVHDALASVVGQENARFLAGGTNLVDLMKRGVEIPDRLVDVRALPLAGVHEARNGDLVIGATTTNSDVAAHPEIRRRYPALSQAVLAGASGQLRNMATVAGNLLQRTRCAYFADLSSACNKRVPGSGCAALAGVHHNHAILGVSPACVATNPSDMAVAMMLFDAVVHYETLEGKGEISISQFYRPVGDTPHLETTLPDGALITSVTLPGVAAGERSRYRKVRERSSYAFATLSVAADLVVRSGRVREVRIALGGVASHPWRARIAEGELHGGPATPERFRAAAEAELSTAKPLPHNEYKLRLARNLIQSVLTEIFH</sequence>
<dbReference type="PANTHER" id="PTHR42659">
    <property type="entry name" value="XANTHINE DEHYDROGENASE SUBUNIT C-RELATED"/>
    <property type="match status" value="1"/>
</dbReference>
<dbReference type="Pfam" id="PF03450">
    <property type="entry name" value="CO_deh_flav_C"/>
    <property type="match status" value="1"/>
</dbReference>
<dbReference type="InterPro" id="IPR016167">
    <property type="entry name" value="FAD-bd_PCMH_sub1"/>
</dbReference>
<keyword evidence="4" id="KW-1185">Reference proteome</keyword>
<name>A0ABU0XBW2_9PSEU</name>
<dbReference type="SMART" id="SM01092">
    <property type="entry name" value="CO_deh_flav_C"/>
    <property type="match status" value="1"/>
</dbReference>